<dbReference type="PANTHER" id="PTHR28052:SF1">
    <property type="entry name" value="UPF0545 PROTEIN C22ORF39"/>
    <property type="match status" value="1"/>
</dbReference>
<dbReference type="InterPro" id="IPR021475">
    <property type="entry name" value="Pants/Emi1-like"/>
</dbReference>
<sequence length="170" mass="20185">MDESNKEEGNRVIEEKEHGQSNNENKAQASPYINFQTSIRRPHEYKDEYNECRSIRGRFHQYFILGETTDCSKWKEDYANSERWETLKDTEALEKVMQNERERIRQRLNPHYNNPVWKPRKDTPADWNAPLPDYLTRNHEGSLLKQYSAELKGEQPPIPLLPPTSFCSIM</sequence>
<dbReference type="Pfam" id="PF11326">
    <property type="entry name" value="PANTS-like"/>
    <property type="match status" value="1"/>
</dbReference>
<dbReference type="EMBL" id="JAVRJZ010000019">
    <property type="protein sequence ID" value="KAK2706774.1"/>
    <property type="molecule type" value="Genomic_DNA"/>
</dbReference>
<reference evidence="6" key="1">
    <citation type="submission" date="2023-07" db="EMBL/GenBank/DDBJ databases">
        <title>Chromosome-level genome assembly of Artemia franciscana.</title>
        <authorList>
            <person name="Jo E."/>
        </authorList>
    </citation>
    <scope>NUCLEOTIDE SEQUENCE</scope>
    <source>
        <tissue evidence="6">Whole body</tissue>
    </source>
</reference>
<protein>
    <recommendedName>
        <fullName evidence="3">Synaptic plasticity regulator PANTS</fullName>
    </recommendedName>
    <alternativeName>
        <fullName evidence="4">Plasticity-associated neural transcript short</fullName>
    </alternativeName>
</protein>
<evidence type="ECO:0000256" key="2">
    <source>
        <dbReference type="ARBA" id="ARBA00043942"/>
    </source>
</evidence>
<evidence type="ECO:0000256" key="3">
    <source>
        <dbReference type="ARBA" id="ARBA00044072"/>
    </source>
</evidence>
<evidence type="ECO:0000313" key="6">
    <source>
        <dbReference type="EMBL" id="KAK2706774.1"/>
    </source>
</evidence>
<comment type="caution">
    <text evidence="6">The sequence shown here is derived from an EMBL/GenBank/DDBJ whole genome shotgun (WGS) entry which is preliminary data.</text>
</comment>
<dbReference type="Proteomes" id="UP001187531">
    <property type="component" value="Unassembled WGS sequence"/>
</dbReference>
<accession>A0AA88HAL5</accession>
<comment type="similarity">
    <text evidence="1">Belongs to the UPF0545 family.</text>
</comment>
<comment type="subcellular location">
    <subcellularLocation>
        <location evidence="2">Synaptic cleft</location>
    </subcellularLocation>
</comment>
<dbReference type="GO" id="GO:0043083">
    <property type="term" value="C:synaptic cleft"/>
    <property type="evidence" value="ECO:0007669"/>
    <property type="project" value="UniProtKB-SubCell"/>
</dbReference>
<evidence type="ECO:0000313" key="7">
    <source>
        <dbReference type="Proteomes" id="UP001187531"/>
    </source>
</evidence>
<organism evidence="6 7">
    <name type="scientific">Artemia franciscana</name>
    <name type="common">Brine shrimp</name>
    <name type="synonym">Artemia sanfranciscana</name>
    <dbReference type="NCBI Taxonomy" id="6661"/>
    <lineage>
        <taxon>Eukaryota</taxon>
        <taxon>Metazoa</taxon>
        <taxon>Ecdysozoa</taxon>
        <taxon>Arthropoda</taxon>
        <taxon>Crustacea</taxon>
        <taxon>Branchiopoda</taxon>
        <taxon>Anostraca</taxon>
        <taxon>Artemiidae</taxon>
        <taxon>Artemia</taxon>
    </lineage>
</organism>
<gene>
    <name evidence="6" type="ORF">QYM36_014724</name>
</gene>
<evidence type="ECO:0000256" key="5">
    <source>
        <dbReference type="SAM" id="MobiDB-lite"/>
    </source>
</evidence>
<proteinExistence type="inferred from homology"/>
<name>A0AA88HAL5_ARTSF</name>
<feature type="compositionally biased region" description="Polar residues" evidence="5">
    <location>
        <begin position="20"/>
        <end position="35"/>
    </location>
</feature>
<keyword evidence="7" id="KW-1185">Reference proteome</keyword>
<dbReference type="PANTHER" id="PTHR28052">
    <property type="entry name" value="UPF0545 PROTEIN C22ORF39"/>
    <property type="match status" value="1"/>
</dbReference>
<evidence type="ECO:0000256" key="4">
    <source>
        <dbReference type="ARBA" id="ARBA00044235"/>
    </source>
</evidence>
<evidence type="ECO:0000256" key="1">
    <source>
        <dbReference type="ARBA" id="ARBA00006412"/>
    </source>
</evidence>
<feature type="compositionally biased region" description="Basic and acidic residues" evidence="5">
    <location>
        <begin position="1"/>
        <end position="19"/>
    </location>
</feature>
<dbReference type="AlphaFoldDB" id="A0AA88HAL5"/>
<feature type="region of interest" description="Disordered" evidence="5">
    <location>
        <begin position="1"/>
        <end position="35"/>
    </location>
</feature>